<reference evidence="2 3" key="1">
    <citation type="submission" date="2020-08" db="EMBL/GenBank/DDBJ databases">
        <title>Functional genomics of gut bacteria from endangered species of beetles.</title>
        <authorList>
            <person name="Carlos-Shanley C."/>
        </authorList>
    </citation>
    <scope>NUCLEOTIDE SEQUENCE [LARGE SCALE GENOMIC DNA]</scope>
    <source>
        <strain evidence="2 3">S00179</strain>
    </source>
</reference>
<keyword evidence="1" id="KW-0472">Membrane</keyword>
<proteinExistence type="predicted"/>
<dbReference type="AlphaFoldDB" id="A0A7W7KKW4"/>
<evidence type="ECO:0000313" key="2">
    <source>
        <dbReference type="EMBL" id="MBB4863928.1"/>
    </source>
</evidence>
<keyword evidence="1" id="KW-0812">Transmembrane</keyword>
<feature type="transmembrane region" description="Helical" evidence="1">
    <location>
        <begin position="16"/>
        <end position="40"/>
    </location>
</feature>
<name>A0A7W7KKW4_PSENT</name>
<accession>A0A7W7KKW4</accession>
<gene>
    <name evidence="2" type="ORF">HNP46_002788</name>
</gene>
<evidence type="ECO:0000313" key="3">
    <source>
        <dbReference type="Proteomes" id="UP000566995"/>
    </source>
</evidence>
<dbReference type="RefSeq" id="WP_260403163.1">
    <property type="nucleotide sequence ID" value="NZ_JACHLI010000009.1"/>
</dbReference>
<organism evidence="2 3">
    <name type="scientific">Pseudomonas nitroreducens</name>
    <dbReference type="NCBI Taxonomy" id="46680"/>
    <lineage>
        <taxon>Bacteria</taxon>
        <taxon>Pseudomonadati</taxon>
        <taxon>Pseudomonadota</taxon>
        <taxon>Gammaproteobacteria</taxon>
        <taxon>Pseudomonadales</taxon>
        <taxon>Pseudomonadaceae</taxon>
        <taxon>Pseudomonas</taxon>
    </lineage>
</organism>
<keyword evidence="1" id="KW-1133">Transmembrane helix</keyword>
<protein>
    <submittedName>
        <fullName evidence="2">Uncharacterized protein</fullName>
    </submittedName>
</protein>
<evidence type="ECO:0000256" key="1">
    <source>
        <dbReference type="SAM" id="Phobius"/>
    </source>
</evidence>
<dbReference type="Proteomes" id="UP000566995">
    <property type="component" value="Unassembled WGS sequence"/>
</dbReference>
<comment type="caution">
    <text evidence="2">The sequence shown here is derived from an EMBL/GenBank/DDBJ whole genome shotgun (WGS) entry which is preliminary data.</text>
</comment>
<sequence>MKALSVLIGLINRGDAVVALGALSLLSAAIVVSSVLLMGLSAG</sequence>
<dbReference type="EMBL" id="JACHLI010000009">
    <property type="protein sequence ID" value="MBB4863928.1"/>
    <property type="molecule type" value="Genomic_DNA"/>
</dbReference>